<dbReference type="PaxDb" id="55529-EKX34836"/>
<keyword evidence="4" id="KW-1185">Reference proteome</keyword>
<keyword evidence="1" id="KW-0472">Membrane</keyword>
<dbReference type="AlphaFoldDB" id="L1IF16"/>
<reference evidence="2 4" key="1">
    <citation type="journal article" date="2012" name="Nature">
        <title>Algal genomes reveal evolutionary mosaicism and the fate of nucleomorphs.</title>
        <authorList>
            <consortium name="DOE Joint Genome Institute"/>
            <person name="Curtis B.A."/>
            <person name="Tanifuji G."/>
            <person name="Burki F."/>
            <person name="Gruber A."/>
            <person name="Irimia M."/>
            <person name="Maruyama S."/>
            <person name="Arias M.C."/>
            <person name="Ball S.G."/>
            <person name="Gile G.H."/>
            <person name="Hirakawa Y."/>
            <person name="Hopkins J.F."/>
            <person name="Kuo A."/>
            <person name="Rensing S.A."/>
            <person name="Schmutz J."/>
            <person name="Symeonidi A."/>
            <person name="Elias M."/>
            <person name="Eveleigh R.J."/>
            <person name="Herman E.K."/>
            <person name="Klute M.J."/>
            <person name="Nakayama T."/>
            <person name="Obornik M."/>
            <person name="Reyes-Prieto A."/>
            <person name="Armbrust E.V."/>
            <person name="Aves S.J."/>
            <person name="Beiko R.G."/>
            <person name="Coutinho P."/>
            <person name="Dacks J.B."/>
            <person name="Durnford D.G."/>
            <person name="Fast N.M."/>
            <person name="Green B.R."/>
            <person name="Grisdale C.J."/>
            <person name="Hempel F."/>
            <person name="Henrissat B."/>
            <person name="Hoppner M.P."/>
            <person name="Ishida K."/>
            <person name="Kim E."/>
            <person name="Koreny L."/>
            <person name="Kroth P.G."/>
            <person name="Liu Y."/>
            <person name="Malik S.B."/>
            <person name="Maier U.G."/>
            <person name="McRose D."/>
            <person name="Mock T."/>
            <person name="Neilson J.A."/>
            <person name="Onodera N.T."/>
            <person name="Poole A.M."/>
            <person name="Pritham E.J."/>
            <person name="Richards T.A."/>
            <person name="Rocap G."/>
            <person name="Roy S.W."/>
            <person name="Sarai C."/>
            <person name="Schaack S."/>
            <person name="Shirato S."/>
            <person name="Slamovits C.H."/>
            <person name="Spencer D.F."/>
            <person name="Suzuki S."/>
            <person name="Worden A.Z."/>
            <person name="Zauner S."/>
            <person name="Barry K."/>
            <person name="Bell C."/>
            <person name="Bharti A.K."/>
            <person name="Crow J.A."/>
            <person name="Grimwood J."/>
            <person name="Kramer R."/>
            <person name="Lindquist E."/>
            <person name="Lucas S."/>
            <person name="Salamov A."/>
            <person name="McFadden G.I."/>
            <person name="Lane C.E."/>
            <person name="Keeling P.J."/>
            <person name="Gray M.W."/>
            <person name="Grigoriev I.V."/>
            <person name="Archibald J.M."/>
        </authorList>
    </citation>
    <scope>NUCLEOTIDE SEQUENCE</scope>
    <source>
        <strain evidence="2 4">CCMP2712</strain>
    </source>
</reference>
<dbReference type="KEGG" id="gtt:GUITHDRAFT_119019"/>
<dbReference type="EMBL" id="JH993102">
    <property type="protein sequence ID" value="EKX34836.1"/>
    <property type="molecule type" value="Genomic_DNA"/>
</dbReference>
<reference evidence="4" key="2">
    <citation type="submission" date="2012-11" db="EMBL/GenBank/DDBJ databases">
        <authorList>
            <person name="Kuo A."/>
            <person name="Curtis B.A."/>
            <person name="Tanifuji G."/>
            <person name="Burki F."/>
            <person name="Gruber A."/>
            <person name="Irimia M."/>
            <person name="Maruyama S."/>
            <person name="Arias M.C."/>
            <person name="Ball S.G."/>
            <person name="Gile G.H."/>
            <person name="Hirakawa Y."/>
            <person name="Hopkins J.F."/>
            <person name="Rensing S.A."/>
            <person name="Schmutz J."/>
            <person name="Symeonidi A."/>
            <person name="Elias M."/>
            <person name="Eveleigh R.J."/>
            <person name="Herman E.K."/>
            <person name="Klute M.J."/>
            <person name="Nakayama T."/>
            <person name="Obornik M."/>
            <person name="Reyes-Prieto A."/>
            <person name="Armbrust E.V."/>
            <person name="Aves S.J."/>
            <person name="Beiko R.G."/>
            <person name="Coutinho P."/>
            <person name="Dacks J.B."/>
            <person name="Durnford D.G."/>
            <person name="Fast N.M."/>
            <person name="Green B.R."/>
            <person name="Grisdale C."/>
            <person name="Hempe F."/>
            <person name="Henrissat B."/>
            <person name="Hoppner M.P."/>
            <person name="Ishida K.-I."/>
            <person name="Kim E."/>
            <person name="Koreny L."/>
            <person name="Kroth P.G."/>
            <person name="Liu Y."/>
            <person name="Malik S.-B."/>
            <person name="Maier U.G."/>
            <person name="McRose D."/>
            <person name="Mock T."/>
            <person name="Neilson J.A."/>
            <person name="Onodera N.T."/>
            <person name="Poole A.M."/>
            <person name="Pritham E.J."/>
            <person name="Richards T.A."/>
            <person name="Rocap G."/>
            <person name="Roy S.W."/>
            <person name="Sarai C."/>
            <person name="Schaack S."/>
            <person name="Shirato S."/>
            <person name="Slamovits C.H."/>
            <person name="Spencer D.F."/>
            <person name="Suzuki S."/>
            <person name="Worden A.Z."/>
            <person name="Zauner S."/>
            <person name="Barry K."/>
            <person name="Bell C."/>
            <person name="Bharti A.K."/>
            <person name="Crow J.A."/>
            <person name="Grimwood J."/>
            <person name="Kramer R."/>
            <person name="Lindquist E."/>
            <person name="Lucas S."/>
            <person name="Salamov A."/>
            <person name="McFadden G.I."/>
            <person name="Lane C.E."/>
            <person name="Keeling P.J."/>
            <person name="Gray M.W."/>
            <person name="Grigoriev I.V."/>
            <person name="Archibald J.M."/>
        </authorList>
    </citation>
    <scope>NUCLEOTIDE SEQUENCE</scope>
    <source>
        <strain evidence="4">CCMP2712</strain>
    </source>
</reference>
<gene>
    <name evidence="2" type="ORF">GUITHDRAFT_119019</name>
</gene>
<evidence type="ECO:0000313" key="4">
    <source>
        <dbReference type="Proteomes" id="UP000011087"/>
    </source>
</evidence>
<evidence type="ECO:0000313" key="2">
    <source>
        <dbReference type="EMBL" id="EKX34836.1"/>
    </source>
</evidence>
<sequence>MLAGSKRGEGMNLLEAATITVITGLFITALLTGEGNETMAAVSYLQWLLSMVIFLALSVERDEHNERITSVYESVGRMSTLLVEQLARIFHDIDAMLKREELSREDALLKVRQELCSVMQMVISEPHRTSFALPQPVEFMLDEFVAQRVQERVAQEMDNV</sequence>
<keyword evidence="1" id="KW-0812">Transmembrane</keyword>
<proteinExistence type="predicted"/>
<dbReference type="EnsemblProtists" id="EKX34836">
    <property type="protein sequence ID" value="EKX34836"/>
    <property type="gene ID" value="GUITHDRAFT_119019"/>
</dbReference>
<reference evidence="3" key="3">
    <citation type="submission" date="2016-03" db="UniProtKB">
        <authorList>
            <consortium name="EnsemblProtists"/>
        </authorList>
    </citation>
    <scope>IDENTIFICATION</scope>
</reference>
<feature type="transmembrane region" description="Helical" evidence="1">
    <location>
        <begin position="12"/>
        <end position="32"/>
    </location>
</feature>
<organism evidence="2">
    <name type="scientific">Guillardia theta (strain CCMP2712)</name>
    <name type="common">Cryptophyte</name>
    <dbReference type="NCBI Taxonomy" id="905079"/>
    <lineage>
        <taxon>Eukaryota</taxon>
        <taxon>Cryptophyceae</taxon>
        <taxon>Pyrenomonadales</taxon>
        <taxon>Geminigeraceae</taxon>
        <taxon>Guillardia</taxon>
    </lineage>
</organism>
<protein>
    <submittedName>
        <fullName evidence="2 3">Uncharacterized protein</fullName>
    </submittedName>
</protein>
<keyword evidence="1" id="KW-1133">Transmembrane helix</keyword>
<dbReference type="HOGENOM" id="CLU_1655500_0_0_1"/>
<feature type="transmembrane region" description="Helical" evidence="1">
    <location>
        <begin position="38"/>
        <end position="57"/>
    </location>
</feature>
<name>L1IF16_GUITC</name>
<dbReference type="GeneID" id="17291576"/>
<evidence type="ECO:0000256" key="1">
    <source>
        <dbReference type="SAM" id="Phobius"/>
    </source>
</evidence>
<evidence type="ECO:0000313" key="3">
    <source>
        <dbReference type="EnsemblProtists" id="EKX34836"/>
    </source>
</evidence>
<dbReference type="RefSeq" id="XP_005821816.1">
    <property type="nucleotide sequence ID" value="XM_005821759.1"/>
</dbReference>
<accession>L1IF16</accession>
<dbReference type="Proteomes" id="UP000011087">
    <property type="component" value="Unassembled WGS sequence"/>
</dbReference>